<feature type="compositionally biased region" description="Low complexity" evidence="1">
    <location>
        <begin position="102"/>
        <end position="113"/>
    </location>
</feature>
<protein>
    <submittedName>
        <fullName evidence="2">Uncharacterized protein</fullName>
    </submittedName>
</protein>
<feature type="compositionally biased region" description="Basic residues" evidence="1">
    <location>
        <begin position="76"/>
        <end position="85"/>
    </location>
</feature>
<dbReference type="AlphaFoldDB" id="A0AAJ5C5M5"/>
<dbReference type="EMBL" id="OAPG01000007">
    <property type="protein sequence ID" value="SNX84689.1"/>
    <property type="molecule type" value="Genomic_DNA"/>
</dbReference>
<evidence type="ECO:0000256" key="1">
    <source>
        <dbReference type="SAM" id="MobiDB-lite"/>
    </source>
</evidence>
<comment type="caution">
    <text evidence="2">The sequence shown here is derived from an EMBL/GenBank/DDBJ whole genome shotgun (WGS) entry which is preliminary data.</text>
</comment>
<gene>
    <name evidence="2" type="ORF">MEPE_03398</name>
</gene>
<reference evidence="2" key="1">
    <citation type="submission" date="2023-10" db="EMBL/GenBank/DDBJ databases">
        <authorList>
            <person name="Guldener U."/>
        </authorList>
    </citation>
    <scope>NUCLEOTIDE SEQUENCE</scope>
    <source>
        <strain evidence="2">Mp4</strain>
    </source>
</reference>
<feature type="region of interest" description="Disordered" evidence="1">
    <location>
        <begin position="256"/>
        <end position="298"/>
    </location>
</feature>
<evidence type="ECO:0000313" key="3">
    <source>
        <dbReference type="Proteomes" id="UP001294444"/>
    </source>
</evidence>
<evidence type="ECO:0000313" key="2">
    <source>
        <dbReference type="EMBL" id="SNX84689.1"/>
    </source>
</evidence>
<accession>A0AAJ5C5M5</accession>
<sequence length="376" mass="41615">MSSSPADASMECLFFAMLSSPADASMDSPADNPSAGQQQQQQQQHQQQQQRYPLPGMSRSWFRHRPSETSAGPIRGVRRSPRAHLSRGANSGRRERAVRQQSADPSAIPSSASTNTSLVLAPRNLMPWSRPSVPIEITPELVDLAPLWAETWGNCYGCVCAGVACERAGGDLRCRRCQGQHGQPCDADMRVPPLGGAQGPLRMRVYACLLERWRSGGVGRRRRPHPNVRLSLRTLGEIPEEEEELREEVARVGAVGREREAARKRARSRPDRPAEAARERRRTWARAQGQPGESATGLGDLGAAVRRAESLFHGVQEGTELFQQGLADVAALLLTESLRTGGKRELRRISEIQQLSQNTRQQVDVVWAWLEGFLRD</sequence>
<organism evidence="2 3">
    <name type="scientific">Melanopsichium pennsylvanicum</name>
    <dbReference type="NCBI Taxonomy" id="63383"/>
    <lineage>
        <taxon>Eukaryota</taxon>
        <taxon>Fungi</taxon>
        <taxon>Dikarya</taxon>
        <taxon>Basidiomycota</taxon>
        <taxon>Ustilaginomycotina</taxon>
        <taxon>Ustilaginomycetes</taxon>
        <taxon>Ustilaginales</taxon>
        <taxon>Ustilaginaceae</taxon>
        <taxon>Melanopsichium</taxon>
    </lineage>
</organism>
<dbReference type="Proteomes" id="UP001294444">
    <property type="component" value="Unassembled WGS sequence"/>
</dbReference>
<feature type="region of interest" description="Disordered" evidence="1">
    <location>
        <begin position="20"/>
        <end position="113"/>
    </location>
</feature>
<feature type="compositionally biased region" description="Low complexity" evidence="1">
    <location>
        <begin position="20"/>
        <end position="50"/>
    </location>
</feature>
<feature type="compositionally biased region" description="Basic and acidic residues" evidence="1">
    <location>
        <begin position="256"/>
        <end position="278"/>
    </location>
</feature>
<proteinExistence type="predicted"/>
<keyword evidence="3" id="KW-1185">Reference proteome</keyword>
<name>A0AAJ5C5M5_9BASI</name>